<gene>
    <name evidence="3" type="ORF">DBV05_g6477</name>
</gene>
<dbReference type="EMBL" id="VCHE01000038">
    <property type="protein sequence ID" value="KAB2574859.1"/>
    <property type="molecule type" value="Genomic_DNA"/>
</dbReference>
<dbReference type="OrthoDB" id="3946700at2759"/>
<feature type="compositionally biased region" description="Basic and acidic residues" evidence="2">
    <location>
        <begin position="230"/>
        <end position="243"/>
    </location>
</feature>
<organism evidence="3 4">
    <name type="scientific">Lasiodiplodia theobromae</name>
    <dbReference type="NCBI Taxonomy" id="45133"/>
    <lineage>
        <taxon>Eukaryota</taxon>
        <taxon>Fungi</taxon>
        <taxon>Dikarya</taxon>
        <taxon>Ascomycota</taxon>
        <taxon>Pezizomycotina</taxon>
        <taxon>Dothideomycetes</taxon>
        <taxon>Dothideomycetes incertae sedis</taxon>
        <taxon>Botryosphaeriales</taxon>
        <taxon>Botryosphaeriaceae</taxon>
        <taxon>Lasiodiplodia</taxon>
    </lineage>
</organism>
<feature type="compositionally biased region" description="Low complexity" evidence="2">
    <location>
        <begin position="23"/>
        <end position="48"/>
    </location>
</feature>
<feature type="compositionally biased region" description="Basic and acidic residues" evidence="2">
    <location>
        <begin position="153"/>
        <end position="165"/>
    </location>
</feature>
<feature type="coiled-coil region" evidence="1">
    <location>
        <begin position="61"/>
        <end position="88"/>
    </location>
</feature>
<dbReference type="AlphaFoldDB" id="A0A5N5DAS0"/>
<protein>
    <submittedName>
        <fullName evidence="3">Uncharacterized protein</fullName>
    </submittedName>
</protein>
<evidence type="ECO:0000313" key="4">
    <source>
        <dbReference type="Proteomes" id="UP000325902"/>
    </source>
</evidence>
<keyword evidence="4" id="KW-1185">Reference proteome</keyword>
<accession>A0A5N5DAS0</accession>
<reference evidence="3 4" key="1">
    <citation type="journal article" date="2019" name="Sci. Rep.">
        <title>A multi-omics analysis of the grapevine pathogen Lasiodiplodia theobromae reveals that temperature affects the expression of virulence- and pathogenicity-related genes.</title>
        <authorList>
            <person name="Felix C."/>
            <person name="Meneses R."/>
            <person name="Goncalves M.F.M."/>
            <person name="Tilleman L."/>
            <person name="Duarte A.S."/>
            <person name="Jorrin-Novo J.V."/>
            <person name="Van de Peer Y."/>
            <person name="Deforce D."/>
            <person name="Van Nieuwerburgh F."/>
            <person name="Esteves A.C."/>
            <person name="Alves A."/>
        </authorList>
    </citation>
    <scope>NUCLEOTIDE SEQUENCE [LARGE SCALE GENOMIC DNA]</scope>
    <source>
        <strain evidence="3 4">LA-SOL3</strain>
    </source>
</reference>
<feature type="compositionally biased region" description="Low complexity" evidence="2">
    <location>
        <begin position="439"/>
        <end position="453"/>
    </location>
</feature>
<proteinExistence type="predicted"/>
<feature type="region of interest" description="Disordered" evidence="2">
    <location>
        <begin position="200"/>
        <end position="291"/>
    </location>
</feature>
<comment type="caution">
    <text evidence="3">The sequence shown here is derived from an EMBL/GenBank/DDBJ whole genome shotgun (WGS) entry which is preliminary data.</text>
</comment>
<evidence type="ECO:0000256" key="2">
    <source>
        <dbReference type="SAM" id="MobiDB-lite"/>
    </source>
</evidence>
<feature type="region of interest" description="Disordered" evidence="2">
    <location>
        <begin position="439"/>
        <end position="509"/>
    </location>
</feature>
<feature type="compositionally biased region" description="Polar residues" evidence="2">
    <location>
        <begin position="339"/>
        <end position="359"/>
    </location>
</feature>
<feature type="compositionally biased region" description="Acidic residues" evidence="2">
    <location>
        <begin position="366"/>
        <end position="377"/>
    </location>
</feature>
<feature type="compositionally biased region" description="Low complexity" evidence="2">
    <location>
        <begin position="491"/>
        <end position="508"/>
    </location>
</feature>
<feature type="compositionally biased region" description="Low complexity" evidence="2">
    <location>
        <begin position="319"/>
        <end position="338"/>
    </location>
</feature>
<keyword evidence="1" id="KW-0175">Coiled coil</keyword>
<sequence>MGLPIWRAPSPADQRAQAVKNDASAATRSPIRRSSPTSSRPGRTSARSDANGYTRRYINVAELITRRANEWEAERRNQERRNTDLTGMADDWLSDLDRLESITSELRASTRSPEERVHLYISTDGPTLRASRFDHSQPDDDRNPQLLRFRSGSQERESSSDPDRPRPRHMRERALDLISRTSNRRRRVWSSRAQEPLGELPRHTYRRAPSNWPFSNDSADGDEEPAPTDAGRDLRDATRDLPPLRRMGRRQVTDGLLPASSLRHTWSPPGTVDGLGDRERSLSPPADPWETMLTTITPDAQLPSADSSFTSAAASASFSASNNSQDGSESGRAASAASPNTQLTVPSRRQSPDESSSLLPQRGCETDDDISGNDTEGEERLDTHGSAARSRRNRSYEFGSHSRRDGPPTRNPAAYPPSVRSRSHDATQLVRNYFAFAERASSSDRSSPSASSRSPPPPSQFRVEYLPRVPRLRRENSSGVERSFNNRRDSGVGSDAANSSGSGSNRVGLPAVTDIAGILDRAAEGQAPLDAELESMRDILGRLARRDDVPDEFWTSAGLVPPVFEGMPRREQRERERL</sequence>
<dbReference type="Proteomes" id="UP000325902">
    <property type="component" value="Unassembled WGS sequence"/>
</dbReference>
<feature type="region of interest" description="Disordered" evidence="2">
    <location>
        <begin position="319"/>
        <end position="425"/>
    </location>
</feature>
<evidence type="ECO:0000256" key="1">
    <source>
        <dbReference type="SAM" id="Coils"/>
    </source>
</evidence>
<feature type="compositionally biased region" description="Basic and acidic residues" evidence="2">
    <location>
        <begin position="131"/>
        <end position="143"/>
    </location>
</feature>
<feature type="region of interest" description="Disordered" evidence="2">
    <location>
        <begin position="1"/>
        <end position="52"/>
    </location>
</feature>
<name>A0A5N5DAS0_9PEZI</name>
<evidence type="ECO:0000313" key="3">
    <source>
        <dbReference type="EMBL" id="KAB2574859.1"/>
    </source>
</evidence>
<feature type="region of interest" description="Disordered" evidence="2">
    <location>
        <begin position="121"/>
        <end position="177"/>
    </location>
</feature>